<dbReference type="PANTHER" id="PTHR43811">
    <property type="entry name" value="FKBP-TYPE PEPTIDYL-PROLYL CIS-TRANS ISOMERASE FKPA"/>
    <property type="match status" value="1"/>
</dbReference>
<organism evidence="9 10">
    <name type="scientific">Luteolibacter soli</name>
    <dbReference type="NCBI Taxonomy" id="3135280"/>
    <lineage>
        <taxon>Bacteria</taxon>
        <taxon>Pseudomonadati</taxon>
        <taxon>Verrucomicrobiota</taxon>
        <taxon>Verrucomicrobiia</taxon>
        <taxon>Verrucomicrobiales</taxon>
        <taxon>Verrucomicrobiaceae</taxon>
        <taxon>Luteolibacter</taxon>
    </lineage>
</organism>
<evidence type="ECO:0000256" key="5">
    <source>
        <dbReference type="PROSITE-ProRule" id="PRU00277"/>
    </source>
</evidence>
<feature type="signal peptide" evidence="7">
    <location>
        <begin position="1"/>
        <end position="19"/>
    </location>
</feature>
<proteinExistence type="inferred from homology"/>
<dbReference type="Gene3D" id="1.10.287.460">
    <property type="entry name" value="Peptidyl-prolyl cis-trans isomerase, FKBP-type, N-terminal domain"/>
    <property type="match status" value="1"/>
</dbReference>
<evidence type="ECO:0000256" key="6">
    <source>
        <dbReference type="RuleBase" id="RU003915"/>
    </source>
</evidence>
<feature type="domain" description="PPIase FKBP-type" evidence="8">
    <location>
        <begin position="153"/>
        <end position="239"/>
    </location>
</feature>
<dbReference type="InterPro" id="IPR046357">
    <property type="entry name" value="PPIase_dom_sf"/>
</dbReference>
<name>A0ABU9AU42_9BACT</name>
<feature type="chain" id="PRO_5045373707" description="Peptidyl-prolyl cis-trans isomerase" evidence="7">
    <location>
        <begin position="20"/>
        <end position="241"/>
    </location>
</feature>
<evidence type="ECO:0000256" key="3">
    <source>
        <dbReference type="ARBA" id="ARBA00023110"/>
    </source>
</evidence>
<evidence type="ECO:0000256" key="2">
    <source>
        <dbReference type="ARBA" id="ARBA00006577"/>
    </source>
</evidence>
<keyword evidence="4 5" id="KW-0413">Isomerase</keyword>
<dbReference type="InterPro" id="IPR036944">
    <property type="entry name" value="PPIase_FKBP_N_sf"/>
</dbReference>
<accession>A0ABU9AU42</accession>
<dbReference type="EC" id="5.2.1.8" evidence="6"/>
<keyword evidence="3 5" id="KW-0697">Rotamase</keyword>
<gene>
    <name evidence="9" type="ORF">WKV53_10350</name>
</gene>
<dbReference type="SUPFAM" id="SSF54534">
    <property type="entry name" value="FKBP-like"/>
    <property type="match status" value="1"/>
</dbReference>
<evidence type="ECO:0000313" key="9">
    <source>
        <dbReference type="EMBL" id="MEK7950900.1"/>
    </source>
</evidence>
<dbReference type="PROSITE" id="PS50059">
    <property type="entry name" value="FKBP_PPIASE"/>
    <property type="match status" value="1"/>
</dbReference>
<evidence type="ECO:0000313" key="10">
    <source>
        <dbReference type="Proteomes" id="UP001371305"/>
    </source>
</evidence>
<keyword evidence="10" id="KW-1185">Reference proteome</keyword>
<evidence type="ECO:0000256" key="1">
    <source>
        <dbReference type="ARBA" id="ARBA00000971"/>
    </source>
</evidence>
<dbReference type="Pfam" id="PF01346">
    <property type="entry name" value="FKBP_N"/>
    <property type="match status" value="1"/>
</dbReference>
<evidence type="ECO:0000256" key="7">
    <source>
        <dbReference type="SAM" id="SignalP"/>
    </source>
</evidence>
<reference evidence="9 10" key="1">
    <citation type="submission" date="2024-04" db="EMBL/GenBank/DDBJ databases">
        <title>Luteolibacter sp. isolated from soil.</title>
        <authorList>
            <person name="An J."/>
        </authorList>
    </citation>
    <scope>NUCLEOTIDE SEQUENCE [LARGE SCALE GENOMIC DNA]</scope>
    <source>
        <strain evidence="9 10">Y139</strain>
    </source>
</reference>
<dbReference type="InterPro" id="IPR000774">
    <property type="entry name" value="PPIase_FKBP_N"/>
</dbReference>
<dbReference type="RefSeq" id="WP_341404501.1">
    <property type="nucleotide sequence ID" value="NZ_JBBUKT010000003.1"/>
</dbReference>
<protein>
    <recommendedName>
        <fullName evidence="6">Peptidyl-prolyl cis-trans isomerase</fullName>
        <ecNumber evidence="6">5.2.1.8</ecNumber>
    </recommendedName>
</protein>
<dbReference type="Pfam" id="PF00254">
    <property type="entry name" value="FKBP_C"/>
    <property type="match status" value="1"/>
</dbReference>
<dbReference type="GO" id="GO:0003755">
    <property type="term" value="F:peptidyl-prolyl cis-trans isomerase activity"/>
    <property type="evidence" value="ECO:0007669"/>
    <property type="project" value="UniProtKB-EC"/>
</dbReference>
<dbReference type="Gene3D" id="3.10.50.40">
    <property type="match status" value="1"/>
</dbReference>
<keyword evidence="7" id="KW-0732">Signal</keyword>
<evidence type="ECO:0000259" key="8">
    <source>
        <dbReference type="PROSITE" id="PS50059"/>
    </source>
</evidence>
<dbReference type="PANTHER" id="PTHR43811:SF19">
    <property type="entry name" value="39 KDA FK506-BINDING NUCLEAR PROTEIN"/>
    <property type="match status" value="1"/>
</dbReference>
<dbReference type="InterPro" id="IPR001179">
    <property type="entry name" value="PPIase_FKBP_dom"/>
</dbReference>
<sequence>MRLIHLTAAILATTGFALAQEPGAPATPAAEEAAAAPASKQDISYSIGTMIAGNLKSQGIDIDLAELTKGITDTLGGQKPRLDQAAVQKVMMAFQQQQMKAHEEKAAAASGKNKEEGAAFLAKNAKEEGVVTTASGLQYKILKQGDGAKPTATDTVKVHYHGTLLSGKVFDSSVDRGEPISFPLNGVIKGWTEGVQLMPVGSKFKFFIPSDLAYGDNGAGADIGPGATLIFEVELLAIEKK</sequence>
<dbReference type="Proteomes" id="UP001371305">
    <property type="component" value="Unassembled WGS sequence"/>
</dbReference>
<comment type="caution">
    <text evidence="9">The sequence shown here is derived from an EMBL/GenBank/DDBJ whole genome shotgun (WGS) entry which is preliminary data.</text>
</comment>
<comment type="similarity">
    <text evidence="2 6">Belongs to the FKBP-type PPIase family.</text>
</comment>
<evidence type="ECO:0000256" key="4">
    <source>
        <dbReference type="ARBA" id="ARBA00023235"/>
    </source>
</evidence>
<dbReference type="EMBL" id="JBBUKT010000003">
    <property type="protein sequence ID" value="MEK7950900.1"/>
    <property type="molecule type" value="Genomic_DNA"/>
</dbReference>
<comment type="catalytic activity">
    <reaction evidence="1 5 6">
        <text>[protein]-peptidylproline (omega=180) = [protein]-peptidylproline (omega=0)</text>
        <dbReference type="Rhea" id="RHEA:16237"/>
        <dbReference type="Rhea" id="RHEA-COMP:10747"/>
        <dbReference type="Rhea" id="RHEA-COMP:10748"/>
        <dbReference type="ChEBI" id="CHEBI:83833"/>
        <dbReference type="ChEBI" id="CHEBI:83834"/>
        <dbReference type="EC" id="5.2.1.8"/>
    </reaction>
</comment>